<name>K7PBV1_9VIRU</name>
<dbReference type="Proteomes" id="UP000118426">
    <property type="component" value="Segment"/>
</dbReference>
<dbReference type="EMBL" id="JQ815363">
    <property type="protein sequence ID" value="AFJ20323.1"/>
    <property type="molecule type" value="Genomic_DNA"/>
</dbReference>
<gene>
    <name evidence="2" type="ORF">CyHV1_ORF17</name>
</gene>
<dbReference type="OrthoDB" id="34730at10239"/>
<feature type="region of interest" description="Disordered" evidence="1">
    <location>
        <begin position="76"/>
        <end position="107"/>
    </location>
</feature>
<reference evidence="2 3" key="1">
    <citation type="journal article" date="2013" name="J. Virol.">
        <title>Comparative genomics of carp herpesviruses.</title>
        <authorList>
            <person name="Davison A.J."/>
            <person name="Kurobe T."/>
            <person name="Gatherer D."/>
            <person name="Cunningham C."/>
            <person name="Korf I."/>
            <person name="Fukuda H."/>
            <person name="Hedrick R.P."/>
            <person name="Waltzek T.B."/>
        </authorList>
    </citation>
    <scope>NUCLEOTIDE SEQUENCE [LARGE SCALE GENOMIC DNA]</scope>
    <source>
        <strain evidence="2">NG-J1</strain>
    </source>
</reference>
<dbReference type="KEGG" id="vg:14011177"/>
<dbReference type="GeneID" id="14011177"/>
<evidence type="ECO:0000256" key="1">
    <source>
        <dbReference type="SAM" id="MobiDB-lite"/>
    </source>
</evidence>
<feature type="compositionally biased region" description="Pro residues" evidence="1">
    <location>
        <begin position="76"/>
        <end position="86"/>
    </location>
</feature>
<dbReference type="RefSeq" id="YP_007003688.1">
    <property type="nucleotide sequence ID" value="NC_019491.1"/>
</dbReference>
<sequence>MECEKILESDLLIESWLDCKDDWQQNDLIPPDLDWESLQHQNPAQDLNWESELFAELPDLWSLTPITDDEVFKVPKPPLAPPPAPKPGLWRPRAYRQKPPKVQKKKAPIPIAPRQPKETQRDQVVQRLGSMLVDRQKRKRAAEEENFLKSGVGMDELMMRAWCSIPPLRCYTKLDKEHYTYTTQTEHEACRVALFVLELGDMYTGRLNPANINMVVDELKKLESNTHSYKLMRADYWPKRERCNKWQLVMHLVSSEDKEWTIKDCLLEHLRMDIVKPENRYGFISHDTCFPQRIMIPH</sequence>
<protein>
    <submittedName>
        <fullName evidence="2">Protein ORF17</fullName>
    </submittedName>
</protein>
<organism evidence="2 3">
    <name type="scientific">Cyprinid herpesvirus 1</name>
    <dbReference type="NCBI Taxonomy" id="317858"/>
    <lineage>
        <taxon>Viruses</taxon>
        <taxon>Duplodnaviria</taxon>
        <taxon>Heunggongvirae</taxon>
        <taxon>Peploviricota</taxon>
        <taxon>Herviviricetes</taxon>
        <taxon>Herpesvirales</taxon>
        <taxon>Alloherpesviridae</taxon>
        <taxon>Cyvirus</taxon>
        <taxon>Cyvirus cyprinidallo1</taxon>
    </lineage>
</organism>
<accession>K7PBV1</accession>
<evidence type="ECO:0000313" key="3">
    <source>
        <dbReference type="Proteomes" id="UP000118426"/>
    </source>
</evidence>
<keyword evidence="3" id="KW-1185">Reference proteome</keyword>
<evidence type="ECO:0000313" key="2">
    <source>
        <dbReference type="EMBL" id="AFJ20323.1"/>
    </source>
</evidence>
<feature type="compositionally biased region" description="Basic residues" evidence="1">
    <location>
        <begin position="93"/>
        <end position="107"/>
    </location>
</feature>
<proteinExistence type="predicted"/>